<dbReference type="EMBL" id="UGQC01000001">
    <property type="protein sequence ID" value="STY99845.1"/>
    <property type="molecule type" value="Genomic_DNA"/>
</dbReference>
<keyword evidence="1" id="KW-1133">Transmembrane helix</keyword>
<evidence type="ECO:0000313" key="3">
    <source>
        <dbReference type="Proteomes" id="UP000254107"/>
    </source>
</evidence>
<dbReference type="GeneID" id="302269832"/>
<dbReference type="AlphaFoldDB" id="A0A378QGA3"/>
<proteinExistence type="predicted"/>
<sequence length="96" mass="11265">MMIIFWIICYLIKTYLIYLAYQDMSGLFAFPSLNYIEMLLILNFGLMIGRILCNPSYSDFSVYKKFTTAEKVTLVFSDVCIVLILCSLHMLYKIFL</sequence>
<organism evidence="2 3">
    <name type="scientific">Moraxella lacunata</name>
    <dbReference type="NCBI Taxonomy" id="477"/>
    <lineage>
        <taxon>Bacteria</taxon>
        <taxon>Pseudomonadati</taxon>
        <taxon>Pseudomonadota</taxon>
        <taxon>Gammaproteobacteria</taxon>
        <taxon>Moraxellales</taxon>
        <taxon>Moraxellaceae</taxon>
        <taxon>Moraxella</taxon>
    </lineage>
</organism>
<protein>
    <submittedName>
        <fullName evidence="2">Uncharacterized protein</fullName>
    </submittedName>
</protein>
<accession>A0A378QGA3</accession>
<feature type="transmembrane region" description="Helical" evidence="1">
    <location>
        <begin position="33"/>
        <end position="53"/>
    </location>
</feature>
<reference evidence="2 3" key="1">
    <citation type="submission" date="2018-06" db="EMBL/GenBank/DDBJ databases">
        <authorList>
            <consortium name="Pathogen Informatics"/>
            <person name="Doyle S."/>
        </authorList>
    </citation>
    <scope>NUCLEOTIDE SEQUENCE [LARGE SCALE GENOMIC DNA]</scope>
    <source>
        <strain evidence="2 3">NCTC7911</strain>
    </source>
</reference>
<evidence type="ECO:0000256" key="1">
    <source>
        <dbReference type="SAM" id="Phobius"/>
    </source>
</evidence>
<keyword evidence="1" id="KW-0472">Membrane</keyword>
<evidence type="ECO:0000313" key="2">
    <source>
        <dbReference type="EMBL" id="STY99845.1"/>
    </source>
</evidence>
<dbReference type="Proteomes" id="UP000254107">
    <property type="component" value="Unassembled WGS sequence"/>
</dbReference>
<feature type="transmembrane region" description="Helical" evidence="1">
    <location>
        <begin position="74"/>
        <end position="95"/>
    </location>
</feature>
<feature type="transmembrane region" description="Helical" evidence="1">
    <location>
        <begin position="5"/>
        <end position="21"/>
    </location>
</feature>
<dbReference type="RefSeq" id="WP_115247540.1">
    <property type="nucleotide sequence ID" value="NZ_UGQC01000001.1"/>
</dbReference>
<gene>
    <name evidence="2" type="ORF">NCTC7911_01225</name>
</gene>
<name>A0A378QGA3_MORLA</name>
<keyword evidence="1" id="KW-0812">Transmembrane</keyword>
<keyword evidence="3" id="KW-1185">Reference proteome</keyword>